<evidence type="ECO:0000313" key="11">
    <source>
        <dbReference type="EMBL" id="ADI23473.1"/>
    </source>
</evidence>
<dbReference type="Pfam" id="PF20463">
    <property type="entry name" value="PDH_C"/>
    <property type="match status" value="1"/>
</dbReference>
<feature type="domain" description="Prephenate/arogenate dehydrogenase" evidence="10">
    <location>
        <begin position="9"/>
        <end position="296"/>
    </location>
</feature>
<dbReference type="FunFam" id="3.40.50.720:FF:000208">
    <property type="entry name" value="Prephenate dehydrogenase"/>
    <property type="match status" value="1"/>
</dbReference>
<dbReference type="GO" id="GO:0004665">
    <property type="term" value="F:prephenate dehydrogenase (NADP+) activity"/>
    <property type="evidence" value="ECO:0007669"/>
    <property type="project" value="InterPro"/>
</dbReference>
<dbReference type="GO" id="GO:0008977">
    <property type="term" value="F:prephenate dehydrogenase (NAD+) activity"/>
    <property type="evidence" value="ECO:0007669"/>
    <property type="project" value="UniProtKB-EC"/>
</dbReference>
<dbReference type="InterPro" id="IPR046826">
    <property type="entry name" value="PDH_N"/>
</dbReference>
<comment type="catalytic activity">
    <reaction evidence="9">
        <text>prephenate + NAD(+) = 3-(4-hydroxyphenyl)pyruvate + CO2 + NADH</text>
        <dbReference type="Rhea" id="RHEA:13869"/>
        <dbReference type="ChEBI" id="CHEBI:16526"/>
        <dbReference type="ChEBI" id="CHEBI:29934"/>
        <dbReference type="ChEBI" id="CHEBI:36242"/>
        <dbReference type="ChEBI" id="CHEBI:57540"/>
        <dbReference type="ChEBI" id="CHEBI:57945"/>
        <dbReference type="EC" id="1.3.1.12"/>
    </reaction>
</comment>
<dbReference type="InterPro" id="IPR008927">
    <property type="entry name" value="6-PGluconate_DH-like_C_sf"/>
</dbReference>
<dbReference type="InterPro" id="IPR046825">
    <property type="entry name" value="PDH_C"/>
</dbReference>
<comment type="similarity">
    <text evidence="2">Belongs to the prephenate/arogenate dehydrogenase family.</text>
</comment>
<dbReference type="EMBL" id="GU568015">
    <property type="protein sequence ID" value="ADI23473.1"/>
    <property type="molecule type" value="Genomic_DNA"/>
</dbReference>
<dbReference type="NCBIfam" id="NF005694">
    <property type="entry name" value="PRK07502.1"/>
    <property type="match status" value="1"/>
</dbReference>
<keyword evidence="6" id="KW-0560">Oxidoreductase</keyword>
<evidence type="ECO:0000256" key="6">
    <source>
        <dbReference type="ARBA" id="ARBA00023002"/>
    </source>
</evidence>
<dbReference type="PANTHER" id="PTHR21363">
    <property type="entry name" value="PREPHENATE DEHYDROGENASE"/>
    <property type="match status" value="1"/>
</dbReference>
<dbReference type="PROSITE" id="PS51176">
    <property type="entry name" value="PDH_ADH"/>
    <property type="match status" value="1"/>
</dbReference>
<comment type="pathway">
    <text evidence="1">Amino-acid biosynthesis; L-tyrosine biosynthesis; (4-hydroxyphenyl)pyruvate from prephenate (NAD(+) route): step 1/1.</text>
</comment>
<dbReference type="Gene3D" id="3.40.50.720">
    <property type="entry name" value="NAD(P)-binding Rossmann-like Domain"/>
    <property type="match status" value="1"/>
</dbReference>
<evidence type="ECO:0000256" key="5">
    <source>
        <dbReference type="ARBA" id="ARBA00022605"/>
    </source>
</evidence>
<dbReference type="AlphaFoldDB" id="E7C7P9"/>
<keyword evidence="8" id="KW-0057">Aromatic amino acid biosynthesis</keyword>
<dbReference type="PANTHER" id="PTHR21363:SF0">
    <property type="entry name" value="PREPHENATE DEHYDROGENASE [NADP(+)]"/>
    <property type="match status" value="1"/>
</dbReference>
<evidence type="ECO:0000256" key="1">
    <source>
        <dbReference type="ARBA" id="ARBA00005067"/>
    </source>
</evidence>
<dbReference type="SUPFAM" id="SSF48179">
    <property type="entry name" value="6-phosphogluconate dehydrogenase C-terminal domain-like"/>
    <property type="match status" value="1"/>
</dbReference>
<dbReference type="Gene3D" id="1.10.3660.10">
    <property type="entry name" value="6-phosphogluconate dehydrogenase C-terminal like domain"/>
    <property type="match status" value="1"/>
</dbReference>
<evidence type="ECO:0000256" key="9">
    <source>
        <dbReference type="ARBA" id="ARBA00049260"/>
    </source>
</evidence>
<keyword evidence="5" id="KW-0028">Amino-acid biosynthesis</keyword>
<dbReference type="EC" id="1.3.1.12" evidence="3"/>
<evidence type="ECO:0000256" key="3">
    <source>
        <dbReference type="ARBA" id="ARBA00012068"/>
    </source>
</evidence>
<evidence type="ECO:0000259" key="10">
    <source>
        <dbReference type="PROSITE" id="PS51176"/>
    </source>
</evidence>
<organism evidence="11">
    <name type="scientific">uncultured nuHF1 cluster bacterium HF0770_35I22</name>
    <dbReference type="NCBI Taxonomy" id="723586"/>
    <lineage>
        <taxon>Bacteria</taxon>
        <taxon>environmental samples</taxon>
    </lineage>
</organism>
<evidence type="ECO:0000256" key="2">
    <source>
        <dbReference type="ARBA" id="ARBA00007964"/>
    </source>
</evidence>
<dbReference type="InterPro" id="IPR050812">
    <property type="entry name" value="Preph/Arog_dehydrog"/>
</dbReference>
<dbReference type="GO" id="GO:0070403">
    <property type="term" value="F:NAD+ binding"/>
    <property type="evidence" value="ECO:0007669"/>
    <property type="project" value="InterPro"/>
</dbReference>
<dbReference type="Pfam" id="PF02153">
    <property type="entry name" value="PDH_N"/>
    <property type="match status" value="1"/>
</dbReference>
<proteinExistence type="inferred from homology"/>
<keyword evidence="4" id="KW-0827">Tyrosine biosynthesis</keyword>
<evidence type="ECO:0000256" key="7">
    <source>
        <dbReference type="ARBA" id="ARBA00023027"/>
    </source>
</evidence>
<dbReference type="InterPro" id="IPR036291">
    <property type="entry name" value="NAD(P)-bd_dom_sf"/>
</dbReference>
<dbReference type="InterPro" id="IPR003099">
    <property type="entry name" value="Prephen_DH"/>
</dbReference>
<dbReference type="SUPFAM" id="SSF51735">
    <property type="entry name" value="NAD(P)-binding Rossmann-fold domains"/>
    <property type="match status" value="1"/>
</dbReference>
<keyword evidence="7" id="KW-0520">NAD</keyword>
<accession>E7C7P9</accession>
<dbReference type="FunFam" id="1.10.3660.10:FF:000003">
    <property type="entry name" value="Prephenate dehydrogenase"/>
    <property type="match status" value="1"/>
</dbReference>
<name>E7C7P9_9BACT</name>
<sequence length="296" mass="32615">MTKSNLDIAKISLIGIGLIGSSLARVIRQKRLAKEISISTRSAKTLNRARELNLGDSYSTNPAESVNGADFVIICVPLGAVKSIAQKISLSLKPGTIISDVGSSKQAVIKDMKPYLPKGVHFVPGHPVAGTEHSGPDAGSSMLFKDRWAILTPLEETSTYAIQKVQAFWQECGSMVEIMDAEHHDHVLAITSHLPQLIAYCIVDTATNLEEDLQGEVIKFSAAGFRDFTRLAASDPIMWRDICLKNREAILDVLSQFSEDLTALRRSIRRNEGMELEKIFQRTRKIRTSIIDAKQA</sequence>
<reference evidence="11" key="1">
    <citation type="submission" date="2010-01" db="EMBL/GenBank/DDBJ databases">
        <title>Genome fragments of uncultured bacteria from the North Pacific subtropical Gyre.</title>
        <authorList>
            <person name="Pham V.D."/>
            <person name="Delong E.F."/>
        </authorList>
    </citation>
    <scope>NUCLEOTIDE SEQUENCE</scope>
</reference>
<evidence type="ECO:0000256" key="8">
    <source>
        <dbReference type="ARBA" id="ARBA00023141"/>
    </source>
</evidence>
<evidence type="ECO:0000256" key="4">
    <source>
        <dbReference type="ARBA" id="ARBA00022498"/>
    </source>
</evidence>
<protein>
    <recommendedName>
        <fullName evidence="3">prephenate dehydrogenase</fullName>
        <ecNumber evidence="3">1.3.1.12</ecNumber>
    </recommendedName>
</protein>
<dbReference type="GO" id="GO:0006571">
    <property type="term" value="P:tyrosine biosynthetic process"/>
    <property type="evidence" value="ECO:0007669"/>
    <property type="project" value="UniProtKB-KW"/>
</dbReference>